<gene>
    <name evidence="4" type="ORF">SHEWBE_3315</name>
</gene>
<name>A0A330M568_9GAMM</name>
<feature type="region of interest" description="Disordered" evidence="2">
    <location>
        <begin position="873"/>
        <end position="894"/>
    </location>
</feature>
<dbReference type="KEGG" id="sbk:SHEWBE_3315"/>
<evidence type="ECO:0000256" key="1">
    <source>
        <dbReference type="ARBA" id="ARBA00022737"/>
    </source>
</evidence>
<feature type="compositionally biased region" description="Basic and acidic residues" evidence="2">
    <location>
        <begin position="924"/>
        <end position="947"/>
    </location>
</feature>
<dbReference type="NCBIfam" id="TIGR03696">
    <property type="entry name" value="Rhs_assc_core"/>
    <property type="match status" value="1"/>
</dbReference>
<dbReference type="Gene3D" id="1.10.30.50">
    <property type="match status" value="1"/>
</dbReference>
<dbReference type="AlphaFoldDB" id="A0A330M568"/>
<accession>A0A330M568</accession>
<dbReference type="InterPro" id="IPR022385">
    <property type="entry name" value="Rhs_assc_core"/>
</dbReference>
<organism evidence="4 5">
    <name type="scientific">Shewanella benthica</name>
    <dbReference type="NCBI Taxonomy" id="43661"/>
    <lineage>
        <taxon>Bacteria</taxon>
        <taxon>Pseudomonadati</taxon>
        <taxon>Pseudomonadota</taxon>
        <taxon>Gammaproteobacteria</taxon>
        <taxon>Alteromonadales</taxon>
        <taxon>Shewanellaceae</taxon>
        <taxon>Shewanella</taxon>
    </lineage>
</organism>
<dbReference type="InterPro" id="IPR003961">
    <property type="entry name" value="FN3_dom"/>
</dbReference>
<feature type="region of interest" description="Disordered" evidence="2">
    <location>
        <begin position="924"/>
        <end position="974"/>
    </location>
</feature>
<dbReference type="Gene3D" id="2.180.10.10">
    <property type="entry name" value="RHS repeat-associated core"/>
    <property type="match status" value="1"/>
</dbReference>
<dbReference type="SUPFAM" id="SSF49265">
    <property type="entry name" value="Fibronectin type III"/>
    <property type="match status" value="4"/>
</dbReference>
<feature type="domain" description="Fibronectin type-III" evidence="3">
    <location>
        <begin position="42"/>
        <end position="136"/>
    </location>
</feature>
<dbReference type="InterPro" id="IPR013783">
    <property type="entry name" value="Ig-like_fold"/>
</dbReference>
<evidence type="ECO:0000313" key="4">
    <source>
        <dbReference type="EMBL" id="SQH77278.1"/>
    </source>
</evidence>
<dbReference type="SMART" id="SM00060">
    <property type="entry name" value="FN3"/>
    <property type="match status" value="7"/>
</dbReference>
<dbReference type="InterPro" id="IPR050708">
    <property type="entry name" value="T6SS_VgrG/RHS"/>
</dbReference>
<reference evidence="5" key="1">
    <citation type="submission" date="2018-06" db="EMBL/GenBank/DDBJ databases">
        <authorList>
            <person name="Cea G.-C."/>
            <person name="William W."/>
        </authorList>
    </citation>
    <scope>NUCLEOTIDE SEQUENCE [LARGE SCALE GENOMIC DNA]</scope>
    <source>
        <strain evidence="5">DB21MT-2</strain>
    </source>
</reference>
<dbReference type="Pfam" id="PF25023">
    <property type="entry name" value="TEN_YD-shell"/>
    <property type="match status" value="1"/>
</dbReference>
<dbReference type="EMBL" id="LS483452">
    <property type="protein sequence ID" value="SQH77278.1"/>
    <property type="molecule type" value="Genomic_DNA"/>
</dbReference>
<dbReference type="Gene3D" id="2.60.40.10">
    <property type="entry name" value="Immunoglobulins"/>
    <property type="match status" value="6"/>
</dbReference>
<dbReference type="PANTHER" id="PTHR32305">
    <property type="match status" value="1"/>
</dbReference>
<dbReference type="Proteomes" id="UP000250123">
    <property type="component" value="Chromosome SHEWBE"/>
</dbReference>
<evidence type="ECO:0000259" key="3">
    <source>
        <dbReference type="PROSITE" id="PS50853"/>
    </source>
</evidence>
<feature type="compositionally biased region" description="Acidic residues" evidence="2">
    <location>
        <begin position="873"/>
        <end position="884"/>
    </location>
</feature>
<dbReference type="PANTHER" id="PTHR32305:SF15">
    <property type="entry name" value="PROTEIN RHSA-RELATED"/>
    <property type="match status" value="1"/>
</dbReference>
<dbReference type="InterPro" id="IPR036116">
    <property type="entry name" value="FN3_sf"/>
</dbReference>
<evidence type="ECO:0000313" key="5">
    <source>
        <dbReference type="Proteomes" id="UP000250123"/>
    </source>
</evidence>
<dbReference type="PROSITE" id="PS50853">
    <property type="entry name" value="FN3"/>
    <property type="match status" value="1"/>
</dbReference>
<dbReference type="InterPro" id="IPR056823">
    <property type="entry name" value="TEN-like_YD-shell"/>
</dbReference>
<keyword evidence="1" id="KW-0677">Repeat</keyword>
<proteinExistence type="predicted"/>
<protein>
    <recommendedName>
        <fullName evidence="3">Fibronectin type-III domain-containing protein</fullName>
    </recommendedName>
</protein>
<sequence>MMKFFKIRSNPVNLARLVLLWIIWSYSAVSLAFGPTLALPGPDTDLRMSAPRAVATGTTINLYWNSVAAARNYLLQYRDGSGAWQSSSDSYYGTSTSWTNVPNIVNRTYRMRACISGCGEWSSASNSITTSPTAPSITMPTTDTDGSYSLSWSSISSASRYEVQGESKGTIYSGSSRSLTRTNPSGSYSYKVRACNIEGCSAYSSTKTIAVKIKPGVPSLTLASTDADGTYTVSWGSVSLATSYELDGEQKGIIYSGSSRSKARTNPSGSYSYKVRACNSYGCSAYSGSKTIAVKIKPGVPALTVASTDADGTYTVSWGSVSLATSYELDGEQKGIIYSGSSRSKTRTNPSGSYSYKVRACNSYGCSAYSGSKTIAVKIKPGVPALTVASTDLDGTYSVSWSSVSLATSYELDGEQKGIIYSGSSRSKTRTNPSGNYSYKVRACNSYGCSAYSGSKTITVEIKPGVPSLTLASTDLDGTYSVSWGSVSVATSYELDGEQKGIIYSGSSRSLTRTNPSGGYSYKVRACNSFGCSAYSSTKTIAVNIKPGVPSLTLASSDADGTYSVSWGSVSFATSYELDGEQKGIIYSGSSRSVSRTNEDGSYSYKVRACNSLGCSAYSPIKTILVQIVPSAPAKPITKLGDGVGKYDVLWSSVTSATYYELHSIEQGMIYSGALLNYSITVSAGNHDYKVRACNNYGCSGYSAVATLTASNTFVRYQHTDMLGTPIMETDANGGVISRSVYEPFGKRLGGEKEGIGYTGHLQDTDLGLTYMQARYYDPLIGRFYSNDPIGALGHDNTVHGFNRYAYANNNPYKYIDPDGEAGQLVVANGAGIGGTMMCGPVCGGIAWLGGLAVTTWALNEAVDALSDGEGATDEEIFNSDNPDDGTAGKPLTQKEREEFWKKYKSENDDYECWRCGYKSDDKDEFEVGHRNKPRSEGGTKHEDNLRCEGTTCNRSAGNRGKPKTTCQDKKGCS</sequence>
<evidence type="ECO:0000256" key="2">
    <source>
        <dbReference type="SAM" id="MobiDB-lite"/>
    </source>
</evidence>